<dbReference type="RefSeq" id="WP_091933099.1">
    <property type="nucleotide sequence ID" value="NZ_FNCY01000001.1"/>
</dbReference>
<dbReference type="STRING" id="83767.SAMN05660652_00601"/>
<feature type="region of interest" description="Disordered" evidence="1">
    <location>
        <begin position="1"/>
        <end position="21"/>
    </location>
</feature>
<organism evidence="2 3">
    <name type="scientific">Propionivibrio dicarboxylicus</name>
    <dbReference type="NCBI Taxonomy" id="83767"/>
    <lineage>
        <taxon>Bacteria</taxon>
        <taxon>Pseudomonadati</taxon>
        <taxon>Pseudomonadota</taxon>
        <taxon>Betaproteobacteria</taxon>
        <taxon>Rhodocyclales</taxon>
        <taxon>Rhodocyclaceae</taxon>
        <taxon>Propionivibrio</taxon>
    </lineage>
</organism>
<proteinExistence type="predicted"/>
<accession>A0A1G7WQK9</accession>
<dbReference type="EMBL" id="FNCY01000001">
    <property type="protein sequence ID" value="SDG74148.1"/>
    <property type="molecule type" value="Genomic_DNA"/>
</dbReference>
<dbReference type="InterPro" id="IPR026421">
    <property type="entry name" value="Mod_peptide_prec_CbpA"/>
</dbReference>
<evidence type="ECO:0000256" key="1">
    <source>
        <dbReference type="SAM" id="MobiDB-lite"/>
    </source>
</evidence>
<dbReference type="Proteomes" id="UP000198607">
    <property type="component" value="Unassembled WGS sequence"/>
</dbReference>
<dbReference type="NCBIfam" id="TIGR04164">
    <property type="entry name" value="cobo_pep"/>
    <property type="match status" value="1"/>
</dbReference>
<gene>
    <name evidence="2" type="ORF">SAMN05660652_00601</name>
</gene>
<evidence type="ECO:0000313" key="3">
    <source>
        <dbReference type="Proteomes" id="UP000198607"/>
    </source>
</evidence>
<feature type="compositionally biased region" description="Low complexity" evidence="1">
    <location>
        <begin position="1"/>
        <end position="20"/>
    </location>
</feature>
<name>A0A1G7WQK9_9RHOO</name>
<dbReference type="AlphaFoldDB" id="A0A1G7WQK9"/>
<evidence type="ECO:0000313" key="2">
    <source>
        <dbReference type="EMBL" id="SDG74148.1"/>
    </source>
</evidence>
<reference evidence="2 3" key="1">
    <citation type="submission" date="2016-10" db="EMBL/GenBank/DDBJ databases">
        <authorList>
            <person name="de Groot N.N."/>
        </authorList>
    </citation>
    <scope>NUCLEOTIDE SEQUENCE [LARGE SCALE GENOMIC DNA]</scope>
    <source>
        <strain evidence="2 3">DSM 5885</strain>
    </source>
</reference>
<protein>
    <submittedName>
        <fullName evidence="2">Modified peptide CbpA</fullName>
    </submittedName>
</protein>
<sequence>MSPQQPAQPATQAATQPTAPVASIAMRKRCHPDGIGLSHYVLMDRRAAK</sequence>
<keyword evidence="3" id="KW-1185">Reference proteome</keyword>